<evidence type="ECO:0000313" key="1">
    <source>
        <dbReference type="EMBL" id="UYV70993.1"/>
    </source>
</evidence>
<sequence length="219" mass="25059">MGQLEVVNGTLAEKIINASYPWQMTRGPMPEPLLDYRLLTVTYGLSCAPYLSMRTLHQLARDKVSTFPVTSKIVQTDFYVDDLLSGADTIEKATCHIREVNNLLSSAGFSLRKWRSNVPEVLSGFSEQILVNDIPEQTNSKRHLLSYISRIFDPIGWLSPVIIRLKIVLHSLWKEKLNWHDPLPDTLCSQWKKIEKKFSVLNKIQIPRYFSCRGALLSV</sequence>
<dbReference type="Pfam" id="PF05380">
    <property type="entry name" value="Peptidase_A17"/>
    <property type="match status" value="1"/>
</dbReference>
<organism evidence="1 2">
    <name type="scientific">Cordylochernes scorpioides</name>
    <dbReference type="NCBI Taxonomy" id="51811"/>
    <lineage>
        <taxon>Eukaryota</taxon>
        <taxon>Metazoa</taxon>
        <taxon>Ecdysozoa</taxon>
        <taxon>Arthropoda</taxon>
        <taxon>Chelicerata</taxon>
        <taxon>Arachnida</taxon>
        <taxon>Pseudoscorpiones</taxon>
        <taxon>Cheliferoidea</taxon>
        <taxon>Chernetidae</taxon>
        <taxon>Cordylochernes</taxon>
    </lineage>
</organism>
<evidence type="ECO:0008006" key="3">
    <source>
        <dbReference type="Google" id="ProtNLM"/>
    </source>
</evidence>
<reference evidence="1 2" key="1">
    <citation type="submission" date="2022-01" db="EMBL/GenBank/DDBJ databases">
        <title>A chromosomal length assembly of Cordylochernes scorpioides.</title>
        <authorList>
            <person name="Zeh D."/>
            <person name="Zeh J."/>
        </authorList>
    </citation>
    <scope>NUCLEOTIDE SEQUENCE [LARGE SCALE GENOMIC DNA]</scope>
    <source>
        <strain evidence="1">IN4F17</strain>
        <tissue evidence="1">Whole Body</tissue>
    </source>
</reference>
<dbReference type="InterPro" id="IPR043128">
    <property type="entry name" value="Rev_trsase/Diguanyl_cyclase"/>
</dbReference>
<dbReference type="EMBL" id="CP092870">
    <property type="protein sequence ID" value="UYV70993.1"/>
    <property type="molecule type" value="Genomic_DNA"/>
</dbReference>
<dbReference type="InterPro" id="IPR008042">
    <property type="entry name" value="Retrotrans_Pao"/>
</dbReference>
<evidence type="ECO:0000313" key="2">
    <source>
        <dbReference type="Proteomes" id="UP001235939"/>
    </source>
</evidence>
<proteinExistence type="predicted"/>
<gene>
    <name evidence="1" type="ORF">LAZ67_8001354</name>
</gene>
<accession>A0ABY6KTC8</accession>
<dbReference type="InterPro" id="IPR043502">
    <property type="entry name" value="DNA/RNA_pol_sf"/>
</dbReference>
<keyword evidence="2" id="KW-1185">Reference proteome</keyword>
<dbReference type="SUPFAM" id="SSF56672">
    <property type="entry name" value="DNA/RNA polymerases"/>
    <property type="match status" value="1"/>
</dbReference>
<dbReference type="Proteomes" id="UP001235939">
    <property type="component" value="Chromosome 08"/>
</dbReference>
<name>A0ABY6KTC8_9ARAC</name>
<dbReference type="Gene3D" id="3.30.70.270">
    <property type="match status" value="1"/>
</dbReference>
<dbReference type="PANTHER" id="PTHR47331">
    <property type="entry name" value="PHD-TYPE DOMAIN-CONTAINING PROTEIN"/>
    <property type="match status" value="1"/>
</dbReference>
<protein>
    <recommendedName>
        <fullName evidence="3">Reverse transcriptase</fullName>
    </recommendedName>
</protein>